<dbReference type="PANTHER" id="PTHR31497:SF0">
    <property type="entry name" value="AUTOCRINE PROLIFERATION REPRESSOR PROTEIN A"/>
    <property type="match status" value="1"/>
</dbReference>
<dbReference type="PANTHER" id="PTHR31497">
    <property type="entry name" value="AUTOCRINE PROLIFERATION REPRESSOR PROTEIN A"/>
    <property type="match status" value="1"/>
</dbReference>
<dbReference type="AlphaFoldDB" id="A0A3B1DT43"/>
<dbReference type="PIRSF" id="PIRSF014728">
    <property type="entry name" value="PqaA"/>
    <property type="match status" value="1"/>
</dbReference>
<organism evidence="1">
    <name type="scientific">hydrothermal vent metagenome</name>
    <dbReference type="NCBI Taxonomy" id="652676"/>
    <lineage>
        <taxon>unclassified sequences</taxon>
        <taxon>metagenomes</taxon>
        <taxon>ecological metagenomes</taxon>
    </lineage>
</organism>
<dbReference type="Pfam" id="PF10142">
    <property type="entry name" value="PhoPQ_related"/>
    <property type="match status" value="1"/>
</dbReference>
<dbReference type="EMBL" id="UOGL01000392">
    <property type="protein sequence ID" value="VAX40003.1"/>
    <property type="molecule type" value="Genomic_DNA"/>
</dbReference>
<dbReference type="InterPro" id="IPR009199">
    <property type="entry name" value="PhoPQ-act_pathogen-rel_PqaA"/>
</dbReference>
<name>A0A3B1DT43_9ZZZZ</name>
<protein>
    <submittedName>
        <fullName evidence="1">PhoP/Q-regulated protein PqaA</fullName>
    </submittedName>
</protein>
<gene>
    <name evidence="1" type="ORF">MNBD_PLANCTO02-3074</name>
</gene>
<accession>A0A3B1DT43</accession>
<dbReference type="SUPFAM" id="SSF53474">
    <property type="entry name" value="alpha/beta-Hydrolases"/>
    <property type="match status" value="1"/>
</dbReference>
<dbReference type="InterPro" id="IPR029058">
    <property type="entry name" value="AB_hydrolase_fold"/>
</dbReference>
<dbReference type="Gene3D" id="3.40.50.1820">
    <property type="entry name" value="alpha/beta hydrolase"/>
    <property type="match status" value="1"/>
</dbReference>
<proteinExistence type="predicted"/>
<sequence length="468" mass="53534">MKYCFTLKPVGFLLVLFSVCLTASPTKGAVPEVATVIKPENALKNYLAKPDNSFKWVKKGSGKIGTTEYTELILTSQTWKDIVWKHQLFIIKPASVKKETKHAMLVIVGGSWENELETEKTEIPLKTGLILAGLAEKLKTPIAVLLQVPQQPLFDGKYEDGIIAYTFEKYLRTGDTEWPLLLPMTKSAVRGMDTIQKFSKKEWGLNLKTFTVTGASKRGWTTWLTAATDKRVKALAPIVIDMLNMEQHMKHSTKVWGKPSAMIHDYTDRGLLKQLATKRGRKLQQIVDPFSYRKTIQQPKLLIIGTNDRYWPLDSLKFYWKELKGPKYILYVPNNRHGLRDYTRVLGTLNALHQSAHTDFKMPKLTWKAEKKQTKQNGLQLLFDVQSDIKPKRVNLWQATSKTHDFREAQWTSTTIKPNEKKYHKIIDSPKTGYVALFGEAVYQLGENEYYLSTNVSILPAAQEKQKK</sequence>
<evidence type="ECO:0000313" key="1">
    <source>
        <dbReference type="EMBL" id="VAX40003.1"/>
    </source>
</evidence>
<reference evidence="1" key="1">
    <citation type="submission" date="2018-06" db="EMBL/GenBank/DDBJ databases">
        <authorList>
            <person name="Zhirakovskaya E."/>
        </authorList>
    </citation>
    <scope>NUCLEOTIDE SEQUENCE</scope>
</reference>